<keyword evidence="11" id="KW-1185">Reference proteome</keyword>
<sequence length="921" mass="105498">MPPRMTTQSASRSTAAPRGGRTGGWTGRGGGRTREPTGRVGGRTGGQDGQGGDRGIRANRGIDEVPDFSMVIAQQLQNLLPTIIAQVGNHASNIQGDVRNVSGSNGQSGCSYKEFLSCNPKDYDGKGGAIAYTRWTEKMESVYDMSGCGDNQKVKYTADSFIVGHAVYTDRFHKLARLVPHLVTPKNKRNERGRAFVMAAEEARQDPNIVTGTFTLNNYYAITLFDSGADYSFVSTTFIPLLDIEPSNSGFSYEIEIASGQLVEINKVIRGCKLEIEVYTFDIDLISFGHGSFDVIVGMDWLSRHKANIFCQEKVVRIPLPHGKMLRVLGKRPEEKAKHLMSAKTEGQKPKDIVVVRNFPKQCRSRSLPIIWRPLKWRSCRVNSENSRTRVSFDQVHRHREHRIKEEHETHLGLILELPKKEKLYAKFSKCEFWLQEVQFLGHVINDDGIHVDPNKIEAFKNWEAPRTPSEKSKKYDWGEEQERAFQTLKDKLCNAPVLALPDGSEDFVVYCDTSCQGLGCVLMQRGKVIAYSSRQLKVHEKNYTTYDLELGAVIFALKIRGRYFHGRKSVIYTDHKSLQHIFNQKELNMRQRCWIELFSDYDYEIRYHPDRIWVPLTGDVRTLIMNEAHKSKYSVHLGADKMYYDLRNMYWWPGMKRDIALIAMDFVTKLPKTSSGHDSIWVIMDRLTKSAHFLPMCEDYKMDRLARLYQYEIVARHGVLISIISNRDGRFVKVLTVNARGIRNSIGHEYDLPSTDRWLERAYHSDLGGHAQSILQETTEKISQIKDRLKDARDRQKSYADKRRKPLEFSVGDHVLLKVSPWKGVVRFGKKGKLAPRLPQELNDIHDTFRVSNLKKCLADPTLHIPLEEIQVDAKLNFVEEHVEILEREIKKLKRSRIPIVKFDGIRNEGLNSLGNVRIR</sequence>
<keyword evidence="4" id="KW-0255">Endonuclease</keyword>
<keyword evidence="1" id="KW-0808">Transferase</keyword>
<keyword evidence="5" id="KW-0511">Multifunctional enzyme</keyword>
<evidence type="ECO:0000256" key="6">
    <source>
        <dbReference type="SAM" id="Coils"/>
    </source>
</evidence>
<name>A0ABQ5GSD4_9ASTR</name>
<evidence type="ECO:0000256" key="2">
    <source>
        <dbReference type="ARBA" id="ARBA00022695"/>
    </source>
</evidence>
<evidence type="ECO:0000313" key="11">
    <source>
        <dbReference type="Proteomes" id="UP001151760"/>
    </source>
</evidence>
<proteinExistence type="predicted"/>
<feature type="compositionally biased region" description="Polar residues" evidence="7">
    <location>
        <begin position="1"/>
        <end position="14"/>
    </location>
</feature>
<dbReference type="InterPro" id="IPR021109">
    <property type="entry name" value="Peptidase_aspartic_dom_sf"/>
</dbReference>
<evidence type="ECO:0000256" key="1">
    <source>
        <dbReference type="ARBA" id="ARBA00022679"/>
    </source>
</evidence>
<dbReference type="InterPro" id="IPR041577">
    <property type="entry name" value="RT_RNaseH_2"/>
</dbReference>
<dbReference type="Pfam" id="PF17921">
    <property type="entry name" value="Integrase_H2C2"/>
    <property type="match status" value="1"/>
</dbReference>
<feature type="domain" description="Integrase zinc-binding" evidence="9">
    <location>
        <begin position="621"/>
        <end position="661"/>
    </location>
</feature>
<organism evidence="10 11">
    <name type="scientific">Tanacetum coccineum</name>
    <dbReference type="NCBI Taxonomy" id="301880"/>
    <lineage>
        <taxon>Eukaryota</taxon>
        <taxon>Viridiplantae</taxon>
        <taxon>Streptophyta</taxon>
        <taxon>Embryophyta</taxon>
        <taxon>Tracheophyta</taxon>
        <taxon>Spermatophyta</taxon>
        <taxon>Magnoliopsida</taxon>
        <taxon>eudicotyledons</taxon>
        <taxon>Gunneridae</taxon>
        <taxon>Pentapetalae</taxon>
        <taxon>asterids</taxon>
        <taxon>campanulids</taxon>
        <taxon>Asterales</taxon>
        <taxon>Asteraceae</taxon>
        <taxon>Asteroideae</taxon>
        <taxon>Anthemideae</taxon>
        <taxon>Anthemidinae</taxon>
        <taxon>Tanacetum</taxon>
    </lineage>
</organism>
<dbReference type="InterPro" id="IPR041588">
    <property type="entry name" value="Integrase_H2C2"/>
</dbReference>
<dbReference type="Gene3D" id="2.40.70.10">
    <property type="entry name" value="Acid Proteases"/>
    <property type="match status" value="1"/>
</dbReference>
<evidence type="ECO:0000259" key="8">
    <source>
        <dbReference type="Pfam" id="PF17919"/>
    </source>
</evidence>
<dbReference type="Proteomes" id="UP001151760">
    <property type="component" value="Unassembled WGS sequence"/>
</dbReference>
<keyword evidence="3" id="KW-0540">Nuclease</keyword>
<protein>
    <submittedName>
        <fullName evidence="10">Reverse transcriptase domain-containing protein</fullName>
    </submittedName>
</protein>
<dbReference type="InterPro" id="IPR043128">
    <property type="entry name" value="Rev_trsase/Diguanyl_cyclase"/>
</dbReference>
<dbReference type="SUPFAM" id="SSF56672">
    <property type="entry name" value="DNA/RNA polymerases"/>
    <property type="match status" value="1"/>
</dbReference>
<dbReference type="GO" id="GO:0003964">
    <property type="term" value="F:RNA-directed DNA polymerase activity"/>
    <property type="evidence" value="ECO:0007669"/>
    <property type="project" value="UniProtKB-KW"/>
</dbReference>
<dbReference type="Pfam" id="PF08284">
    <property type="entry name" value="RVP_2"/>
    <property type="match status" value="1"/>
</dbReference>
<feature type="coiled-coil region" evidence="6">
    <location>
        <begin position="776"/>
        <end position="803"/>
    </location>
</feature>
<dbReference type="InterPro" id="IPR036397">
    <property type="entry name" value="RNaseH_sf"/>
</dbReference>
<comment type="caution">
    <text evidence="10">The sequence shown here is derived from an EMBL/GenBank/DDBJ whole genome shotgun (WGS) entry which is preliminary data.</text>
</comment>
<evidence type="ECO:0000313" key="10">
    <source>
        <dbReference type="EMBL" id="GJT78545.1"/>
    </source>
</evidence>
<dbReference type="Gene3D" id="1.10.340.70">
    <property type="match status" value="1"/>
</dbReference>
<evidence type="ECO:0000259" key="9">
    <source>
        <dbReference type="Pfam" id="PF17921"/>
    </source>
</evidence>
<dbReference type="SUPFAM" id="SSF53098">
    <property type="entry name" value="Ribonuclease H-like"/>
    <property type="match status" value="1"/>
</dbReference>
<dbReference type="InterPro" id="IPR012337">
    <property type="entry name" value="RNaseH-like_sf"/>
</dbReference>
<keyword evidence="6" id="KW-0175">Coiled coil</keyword>
<evidence type="ECO:0000256" key="7">
    <source>
        <dbReference type="SAM" id="MobiDB-lite"/>
    </source>
</evidence>
<evidence type="ECO:0000256" key="3">
    <source>
        <dbReference type="ARBA" id="ARBA00022722"/>
    </source>
</evidence>
<keyword evidence="10" id="KW-0695">RNA-directed DNA polymerase</keyword>
<feature type="compositionally biased region" description="Gly residues" evidence="7">
    <location>
        <begin position="39"/>
        <end position="53"/>
    </location>
</feature>
<keyword evidence="2" id="KW-0548">Nucleotidyltransferase</keyword>
<reference evidence="10" key="1">
    <citation type="journal article" date="2022" name="Int. J. Mol. Sci.">
        <title>Draft Genome of Tanacetum Coccineum: Genomic Comparison of Closely Related Tanacetum-Family Plants.</title>
        <authorList>
            <person name="Yamashiro T."/>
            <person name="Shiraishi A."/>
            <person name="Nakayama K."/>
            <person name="Satake H."/>
        </authorList>
    </citation>
    <scope>NUCLEOTIDE SEQUENCE</scope>
</reference>
<accession>A0ABQ5GSD4</accession>
<dbReference type="PANTHER" id="PTHR37984">
    <property type="entry name" value="PROTEIN CBG26694"/>
    <property type="match status" value="1"/>
</dbReference>
<dbReference type="Gene3D" id="3.30.70.270">
    <property type="match status" value="2"/>
</dbReference>
<evidence type="ECO:0000256" key="4">
    <source>
        <dbReference type="ARBA" id="ARBA00022759"/>
    </source>
</evidence>
<evidence type="ECO:0000256" key="5">
    <source>
        <dbReference type="ARBA" id="ARBA00023268"/>
    </source>
</evidence>
<reference evidence="10" key="2">
    <citation type="submission" date="2022-01" db="EMBL/GenBank/DDBJ databases">
        <authorList>
            <person name="Yamashiro T."/>
            <person name="Shiraishi A."/>
            <person name="Satake H."/>
            <person name="Nakayama K."/>
        </authorList>
    </citation>
    <scope>NUCLEOTIDE SEQUENCE</scope>
</reference>
<feature type="compositionally biased region" description="Gly residues" evidence="7">
    <location>
        <begin position="20"/>
        <end position="30"/>
    </location>
</feature>
<feature type="region of interest" description="Disordered" evidence="7">
    <location>
        <begin position="1"/>
        <end position="60"/>
    </location>
</feature>
<dbReference type="CDD" id="cd00303">
    <property type="entry name" value="retropepsin_like"/>
    <property type="match status" value="1"/>
</dbReference>
<dbReference type="CDD" id="cd09274">
    <property type="entry name" value="RNase_HI_RT_Ty3"/>
    <property type="match status" value="1"/>
</dbReference>
<feature type="domain" description="Reverse transcriptase/retrotransposon-derived protein RNase H-like" evidence="8">
    <location>
        <begin position="478"/>
        <end position="571"/>
    </location>
</feature>
<dbReference type="Pfam" id="PF17919">
    <property type="entry name" value="RT_RNaseH_2"/>
    <property type="match status" value="1"/>
</dbReference>
<dbReference type="PANTHER" id="PTHR37984:SF5">
    <property type="entry name" value="PROTEIN NYNRIN-LIKE"/>
    <property type="match status" value="1"/>
</dbReference>
<dbReference type="InterPro" id="IPR050951">
    <property type="entry name" value="Retrovirus_Pol_polyprotein"/>
</dbReference>
<dbReference type="InterPro" id="IPR043502">
    <property type="entry name" value="DNA/RNA_pol_sf"/>
</dbReference>
<gene>
    <name evidence="10" type="ORF">Tco_1045270</name>
</gene>
<dbReference type="Gene3D" id="3.30.420.10">
    <property type="entry name" value="Ribonuclease H-like superfamily/Ribonuclease H"/>
    <property type="match status" value="1"/>
</dbReference>
<keyword evidence="4" id="KW-0378">Hydrolase</keyword>
<dbReference type="EMBL" id="BQNB010018812">
    <property type="protein sequence ID" value="GJT78545.1"/>
    <property type="molecule type" value="Genomic_DNA"/>
</dbReference>
<dbReference type="SUPFAM" id="SSF50630">
    <property type="entry name" value="Acid proteases"/>
    <property type="match status" value="1"/>
</dbReference>